<evidence type="ECO:0000256" key="10">
    <source>
        <dbReference type="ARBA" id="ARBA00022989"/>
    </source>
</evidence>
<evidence type="ECO:0000256" key="11">
    <source>
        <dbReference type="ARBA" id="ARBA00023002"/>
    </source>
</evidence>
<dbReference type="PANTHER" id="PTHR32234">
    <property type="entry name" value="THIOL:DISULFIDE INTERCHANGE PROTEIN DSBD"/>
    <property type="match status" value="1"/>
</dbReference>
<evidence type="ECO:0000256" key="13">
    <source>
        <dbReference type="ARBA" id="ARBA00023136"/>
    </source>
</evidence>
<dbReference type="InterPro" id="IPR017937">
    <property type="entry name" value="Thioredoxin_CS"/>
</dbReference>
<keyword evidence="5 18" id="KW-0997">Cell inner membrane</keyword>
<dbReference type="AlphaFoldDB" id="A0A2N3IS33"/>
<dbReference type="Gene3D" id="2.60.40.1250">
    <property type="entry name" value="Thiol:disulfide interchange protein DsbD, N-terminal domain"/>
    <property type="match status" value="1"/>
</dbReference>
<dbReference type="PANTHER" id="PTHR32234:SF0">
    <property type="entry name" value="THIOL:DISULFIDE INTERCHANGE PROTEIN DSBD"/>
    <property type="match status" value="1"/>
</dbReference>
<evidence type="ECO:0000256" key="7">
    <source>
        <dbReference type="ARBA" id="ARBA00022729"/>
    </source>
</evidence>
<evidence type="ECO:0000256" key="12">
    <source>
        <dbReference type="ARBA" id="ARBA00023027"/>
    </source>
</evidence>
<comment type="subcellular location">
    <subcellularLocation>
        <location evidence="1 18">Cell inner membrane</location>
        <topology evidence="1 18">Multi-pass membrane protein</topology>
    </subcellularLocation>
</comment>
<dbReference type="Gene3D" id="3.40.30.10">
    <property type="entry name" value="Glutaredoxin"/>
    <property type="match status" value="1"/>
</dbReference>
<organism evidence="20 21">
    <name type="scientific">Aeromonas sobria</name>
    <dbReference type="NCBI Taxonomy" id="646"/>
    <lineage>
        <taxon>Bacteria</taxon>
        <taxon>Pseudomonadati</taxon>
        <taxon>Pseudomonadota</taxon>
        <taxon>Gammaproteobacteria</taxon>
        <taxon>Aeromonadales</taxon>
        <taxon>Aeromonadaceae</taxon>
        <taxon>Aeromonas</taxon>
    </lineage>
</organism>
<keyword evidence="6 18" id="KW-0812">Transmembrane</keyword>
<evidence type="ECO:0000256" key="3">
    <source>
        <dbReference type="ARBA" id="ARBA00022448"/>
    </source>
</evidence>
<keyword evidence="3 18" id="KW-0813">Transport</keyword>
<dbReference type="GO" id="GO:0005886">
    <property type="term" value="C:plasma membrane"/>
    <property type="evidence" value="ECO:0007669"/>
    <property type="project" value="UniProtKB-SubCell"/>
</dbReference>
<feature type="transmembrane region" description="Helical" evidence="18">
    <location>
        <begin position="275"/>
        <end position="297"/>
    </location>
</feature>
<dbReference type="InterPro" id="IPR028250">
    <property type="entry name" value="DsbDN"/>
</dbReference>
<gene>
    <name evidence="18" type="primary">dsbD</name>
    <name evidence="20" type="ORF">CJP16_17690</name>
</gene>
<comment type="function">
    <text evidence="18">Required to facilitate the formation of correct disulfide bonds in some periplasmic proteins and for the assembly of the periplasmic c-type cytochromes. Acts by transferring electrons from cytoplasmic thioredoxin to the periplasm. This transfer involves a cascade of disulfide bond formation and reduction steps.</text>
</comment>
<dbReference type="NCBIfam" id="NF001419">
    <property type="entry name" value="PRK00293.1"/>
    <property type="match status" value="1"/>
</dbReference>
<feature type="chain" id="PRO_5015012845" description="Thiol:disulfide interchange protein DsbD" evidence="18">
    <location>
        <begin position="29"/>
        <end position="601"/>
    </location>
</feature>
<feature type="transmembrane region" description="Helical" evidence="18">
    <location>
        <begin position="318"/>
        <end position="348"/>
    </location>
</feature>
<dbReference type="Proteomes" id="UP000233467">
    <property type="component" value="Unassembled WGS sequence"/>
</dbReference>
<evidence type="ECO:0000313" key="21">
    <source>
        <dbReference type="Proteomes" id="UP000233467"/>
    </source>
</evidence>
<evidence type="ECO:0000256" key="14">
    <source>
        <dbReference type="ARBA" id="ARBA00023157"/>
    </source>
</evidence>
<dbReference type="GO" id="GO:0045454">
    <property type="term" value="P:cell redox homeostasis"/>
    <property type="evidence" value="ECO:0007669"/>
    <property type="project" value="TreeGrafter"/>
</dbReference>
<evidence type="ECO:0000256" key="8">
    <source>
        <dbReference type="ARBA" id="ARBA00022748"/>
    </source>
</evidence>
<keyword evidence="7 18" id="KW-0732">Signal</keyword>
<evidence type="ECO:0000256" key="2">
    <source>
        <dbReference type="ARBA" id="ARBA00007241"/>
    </source>
</evidence>
<keyword evidence="4 18" id="KW-1003">Cell membrane</keyword>
<dbReference type="PROSITE" id="PS51352">
    <property type="entry name" value="THIOREDOXIN_2"/>
    <property type="match status" value="1"/>
</dbReference>
<dbReference type="Pfam" id="PF02683">
    <property type="entry name" value="DsbD_TM"/>
    <property type="match status" value="1"/>
</dbReference>
<comment type="caution">
    <text evidence="20">The sequence shown here is derived from an EMBL/GenBank/DDBJ whole genome shotgun (WGS) entry which is preliminary data.</text>
</comment>
<keyword evidence="10 18" id="KW-1133">Transmembrane helix</keyword>
<keyword evidence="8 18" id="KW-0201">Cytochrome c-type biogenesis</keyword>
<feature type="transmembrane region" description="Helical" evidence="18">
    <location>
        <begin position="354"/>
        <end position="375"/>
    </location>
</feature>
<keyword evidence="13 18" id="KW-0472">Membrane</keyword>
<feature type="disulfide bond" description="Redox-active" evidence="18">
    <location>
        <begin position="517"/>
        <end position="520"/>
    </location>
</feature>
<dbReference type="GO" id="GO:0047134">
    <property type="term" value="F:protein-disulfide reductase [NAD(P)H] activity"/>
    <property type="evidence" value="ECO:0007669"/>
    <property type="project" value="UniProtKB-UniRule"/>
</dbReference>
<dbReference type="InterPro" id="IPR022910">
    <property type="entry name" value="Thiol_diS_interchange_DbsD"/>
</dbReference>
<keyword evidence="11 18" id="KW-0560">Oxidoreductase</keyword>
<feature type="transmembrane region" description="Helical" evidence="18">
    <location>
        <begin position="239"/>
        <end position="263"/>
    </location>
</feature>
<feature type="transmembrane region" description="Helical" evidence="18">
    <location>
        <begin position="195"/>
        <end position="219"/>
    </location>
</feature>
<keyword evidence="14 18" id="KW-1015">Disulfide bond</keyword>
<evidence type="ECO:0000256" key="4">
    <source>
        <dbReference type="ARBA" id="ARBA00022475"/>
    </source>
</evidence>
<dbReference type="InterPro" id="IPR003834">
    <property type="entry name" value="Cyt_c_assmbl_TM_dom"/>
</dbReference>
<reference evidence="20 21" key="1">
    <citation type="journal article" date="2017" name="Front. Microbiol.">
        <title>Strong Genomic and Phenotypic Heterogeneity in the Aeromonas sobria Species Complex.</title>
        <authorList>
            <person name="Gauthier J."/>
            <person name="Vincent A.T."/>
            <person name="Charette S.J."/>
            <person name="Derome N."/>
        </authorList>
    </citation>
    <scope>NUCLEOTIDE SEQUENCE [LARGE SCALE GENOMIC DNA]</scope>
    <source>
        <strain evidence="20 21">TM18</strain>
    </source>
</reference>
<dbReference type="InterPro" id="IPR035671">
    <property type="entry name" value="DsbD_gamma"/>
</dbReference>
<dbReference type="GO" id="GO:0009055">
    <property type="term" value="F:electron transfer activity"/>
    <property type="evidence" value="ECO:0007669"/>
    <property type="project" value="UniProtKB-UniRule"/>
</dbReference>
<evidence type="ECO:0000256" key="9">
    <source>
        <dbReference type="ARBA" id="ARBA00022982"/>
    </source>
</evidence>
<evidence type="ECO:0000256" key="18">
    <source>
        <dbReference type="HAMAP-Rule" id="MF_00399"/>
    </source>
</evidence>
<evidence type="ECO:0000256" key="1">
    <source>
        <dbReference type="ARBA" id="ARBA00004429"/>
    </source>
</evidence>
<keyword evidence="9 18" id="KW-0249">Electron transport</keyword>
<comment type="similarity">
    <text evidence="2 18">Belongs to the thioredoxin family. DsbD subfamily.</text>
</comment>
<keyword evidence="12 18" id="KW-0520">NAD</keyword>
<feature type="domain" description="Thioredoxin" evidence="19">
    <location>
        <begin position="465"/>
        <end position="601"/>
    </location>
</feature>
<dbReference type="SUPFAM" id="SSF52833">
    <property type="entry name" value="Thioredoxin-like"/>
    <property type="match status" value="1"/>
</dbReference>
<dbReference type="Pfam" id="PF13899">
    <property type="entry name" value="Thioredoxin_7"/>
    <property type="match status" value="1"/>
</dbReference>
<proteinExistence type="inferred from homology"/>
<evidence type="ECO:0000256" key="6">
    <source>
        <dbReference type="ARBA" id="ARBA00022692"/>
    </source>
</evidence>
<feature type="disulfide bond" description="Redox-active" evidence="18">
    <location>
        <begin position="214"/>
        <end position="336"/>
    </location>
</feature>
<feature type="signal peptide" evidence="18">
    <location>
        <begin position="1"/>
        <end position="28"/>
    </location>
</feature>
<dbReference type="InterPro" id="IPR036929">
    <property type="entry name" value="DsbDN_sf"/>
</dbReference>
<evidence type="ECO:0000256" key="5">
    <source>
        <dbReference type="ARBA" id="ARBA00022519"/>
    </source>
</evidence>
<feature type="transmembrane region" description="Helical" evidence="18">
    <location>
        <begin position="396"/>
        <end position="413"/>
    </location>
</feature>
<feature type="transmembrane region" description="Helical" evidence="18">
    <location>
        <begin position="419"/>
        <end position="435"/>
    </location>
</feature>
<evidence type="ECO:0000256" key="15">
    <source>
        <dbReference type="ARBA" id="ARBA00023284"/>
    </source>
</evidence>
<dbReference type="CDD" id="cd02953">
    <property type="entry name" value="DsbDgamma"/>
    <property type="match status" value="1"/>
</dbReference>
<evidence type="ECO:0000256" key="16">
    <source>
        <dbReference type="ARBA" id="ARBA00047388"/>
    </source>
</evidence>
<dbReference type="PROSITE" id="PS00194">
    <property type="entry name" value="THIOREDOXIN_1"/>
    <property type="match status" value="1"/>
</dbReference>
<comment type="caution">
    <text evidence="18">Lacks conserved residue(s) required for the propagation of feature annotation.</text>
</comment>
<comment type="catalytic activity">
    <reaction evidence="17 18">
        <text>[protein]-dithiol + NADP(+) = [protein]-disulfide + NADPH + H(+)</text>
        <dbReference type="Rhea" id="RHEA:18753"/>
        <dbReference type="Rhea" id="RHEA-COMP:10593"/>
        <dbReference type="Rhea" id="RHEA-COMP:10594"/>
        <dbReference type="ChEBI" id="CHEBI:15378"/>
        <dbReference type="ChEBI" id="CHEBI:29950"/>
        <dbReference type="ChEBI" id="CHEBI:50058"/>
        <dbReference type="ChEBI" id="CHEBI:57783"/>
        <dbReference type="ChEBI" id="CHEBI:58349"/>
        <dbReference type="EC" id="1.8.1.8"/>
    </reaction>
</comment>
<keyword evidence="21" id="KW-1185">Reference proteome</keyword>
<dbReference type="EMBL" id="NQMM01000048">
    <property type="protein sequence ID" value="PKQ74517.1"/>
    <property type="molecule type" value="Genomic_DNA"/>
</dbReference>
<comment type="catalytic activity">
    <reaction evidence="16 18">
        <text>[protein]-dithiol + NAD(+) = [protein]-disulfide + NADH + H(+)</text>
        <dbReference type="Rhea" id="RHEA:18749"/>
        <dbReference type="Rhea" id="RHEA-COMP:10593"/>
        <dbReference type="Rhea" id="RHEA-COMP:10594"/>
        <dbReference type="ChEBI" id="CHEBI:15378"/>
        <dbReference type="ChEBI" id="CHEBI:29950"/>
        <dbReference type="ChEBI" id="CHEBI:50058"/>
        <dbReference type="ChEBI" id="CHEBI:57540"/>
        <dbReference type="ChEBI" id="CHEBI:57945"/>
        <dbReference type="EC" id="1.8.1.8"/>
    </reaction>
</comment>
<evidence type="ECO:0000259" key="19">
    <source>
        <dbReference type="PROSITE" id="PS51352"/>
    </source>
</evidence>
<name>A0A2N3IS33_AERSO</name>
<dbReference type="InterPro" id="IPR013766">
    <property type="entry name" value="Thioredoxin_domain"/>
</dbReference>
<dbReference type="InterPro" id="IPR036249">
    <property type="entry name" value="Thioredoxin-like_sf"/>
</dbReference>
<protein>
    <recommendedName>
        <fullName evidence="18">Thiol:disulfide interchange protein DsbD</fullName>
        <ecNumber evidence="18">1.8.1.8</ecNumber>
    </recommendedName>
    <alternativeName>
        <fullName evidence="18">Protein-disulfide reductase</fullName>
        <shortName evidence="18">Disulfide reductase</shortName>
    </alternativeName>
</protein>
<dbReference type="SUPFAM" id="SSF74863">
    <property type="entry name" value="Thiol:disulfide interchange protein DsbD, N-terminal domain (DsbD-alpha)"/>
    <property type="match status" value="1"/>
</dbReference>
<dbReference type="GO" id="GO:0017004">
    <property type="term" value="P:cytochrome complex assembly"/>
    <property type="evidence" value="ECO:0007669"/>
    <property type="project" value="UniProtKB-UniRule"/>
</dbReference>
<dbReference type="RefSeq" id="WP_101325713.1">
    <property type="nucleotide sequence ID" value="NZ_NQMM01000048.1"/>
</dbReference>
<evidence type="ECO:0000256" key="17">
    <source>
        <dbReference type="ARBA" id="ARBA00047804"/>
    </source>
</evidence>
<feature type="transmembrane region" description="Helical" evidence="18">
    <location>
        <begin position="447"/>
        <end position="464"/>
    </location>
</feature>
<dbReference type="Pfam" id="PF11412">
    <property type="entry name" value="DsbD_N"/>
    <property type="match status" value="1"/>
</dbReference>
<sequence length="601" mass="64188" precursor="true">MTFTRLLSPLLLLCTLLITTVGSSPAHANGADLLSSLGIAANAKPKFLQVDEAFQVESEQRGDQLLLTLHIADDYYLYRHSLRFKGNNLTFSEPTLPEGTEHEDDFFGKTRVYYQQVSIAVPLKEVGDGATLRVRYQGCTDGLCYPPTDKLIDVAPLAAATTATTASKATTETPQSVAAVSQQDQLAAALGHQGFWLSIVAFFALGLGLAFTPCVFPMYPILTGIIAGAGHRLSTGRAFLLSLVYVQGMAVTYTLLGLVVASAGLKFQAALQHPYVLIGLSAMFVLLALSMFGLYTLQLPSSLQTRLSGLSNRQQGGSVVGVAIMGMISGLVCSPCTTAPLSGALIYVAQSGDLWLGGAALYALSLGMGLPLLLLGTSGGKLLPKAGAWMDVIKQLFGFALLAVPIMLLSRLWSDQLATLAWLGWGLLLCGYLYHHNQHQPHSVAKSVRGFVLLLAMISAVVVGKDLLQPAAPAAVSAGASQSAPQFIRIKTLDDLKVQLAAARGKPVLLDLYADWCVACKEFEHKTFSDPAVRERFGQMVLLQADVTANDDADIALLNSLNVLGLPTLIFFDREGKELTGQRVTGFMGPAEFLGKLDQLR</sequence>
<keyword evidence="15 18" id="KW-0676">Redox-active center</keyword>
<dbReference type="HAMAP" id="MF_00399">
    <property type="entry name" value="DbsD"/>
    <property type="match status" value="1"/>
</dbReference>
<evidence type="ECO:0000313" key="20">
    <source>
        <dbReference type="EMBL" id="PKQ74517.1"/>
    </source>
</evidence>
<dbReference type="EC" id="1.8.1.8" evidence="18"/>
<accession>A0A2N3IS33</accession>